<proteinExistence type="predicted"/>
<evidence type="ECO:0000313" key="1">
    <source>
        <dbReference type="EMBL" id="GAU94655.1"/>
    </source>
</evidence>
<gene>
    <name evidence="1" type="primary">RvY_06387-1</name>
    <name evidence="1" type="synonym">RvY_06387.1</name>
    <name evidence="1" type="ORF">RvY_06387</name>
</gene>
<comment type="caution">
    <text evidence="1">The sequence shown here is derived from an EMBL/GenBank/DDBJ whole genome shotgun (WGS) entry which is preliminary data.</text>
</comment>
<protein>
    <submittedName>
        <fullName evidence="1">Uncharacterized protein</fullName>
    </submittedName>
</protein>
<sequence length="71" mass="8184">MKPGRYNDVETHFLPVGHTKFALDAFFGRWKKVIRSGNTDLPEDLETAVGNAVPNTTTYKYSDEPDFEWFD</sequence>
<name>A0A1D1V1V5_RAMVA</name>
<dbReference type="AlphaFoldDB" id="A0A1D1V1V5"/>
<evidence type="ECO:0000313" key="2">
    <source>
        <dbReference type="Proteomes" id="UP000186922"/>
    </source>
</evidence>
<organism evidence="1 2">
    <name type="scientific">Ramazzottius varieornatus</name>
    <name type="common">Water bear</name>
    <name type="synonym">Tardigrade</name>
    <dbReference type="NCBI Taxonomy" id="947166"/>
    <lineage>
        <taxon>Eukaryota</taxon>
        <taxon>Metazoa</taxon>
        <taxon>Ecdysozoa</taxon>
        <taxon>Tardigrada</taxon>
        <taxon>Eutardigrada</taxon>
        <taxon>Parachela</taxon>
        <taxon>Hypsibioidea</taxon>
        <taxon>Ramazzottiidae</taxon>
        <taxon>Ramazzottius</taxon>
    </lineage>
</organism>
<dbReference type="EMBL" id="BDGG01000002">
    <property type="protein sequence ID" value="GAU94655.1"/>
    <property type="molecule type" value="Genomic_DNA"/>
</dbReference>
<accession>A0A1D1V1V5</accession>
<reference evidence="1 2" key="1">
    <citation type="journal article" date="2016" name="Nat. Commun.">
        <title>Extremotolerant tardigrade genome and improved radiotolerance of human cultured cells by tardigrade-unique protein.</title>
        <authorList>
            <person name="Hashimoto T."/>
            <person name="Horikawa D.D."/>
            <person name="Saito Y."/>
            <person name="Kuwahara H."/>
            <person name="Kozuka-Hata H."/>
            <person name="Shin-I T."/>
            <person name="Minakuchi Y."/>
            <person name="Ohishi K."/>
            <person name="Motoyama A."/>
            <person name="Aizu T."/>
            <person name="Enomoto A."/>
            <person name="Kondo K."/>
            <person name="Tanaka S."/>
            <person name="Hara Y."/>
            <person name="Koshikawa S."/>
            <person name="Sagara H."/>
            <person name="Miura T."/>
            <person name="Yokobori S."/>
            <person name="Miyagawa K."/>
            <person name="Suzuki Y."/>
            <person name="Kubo T."/>
            <person name="Oyama M."/>
            <person name="Kohara Y."/>
            <person name="Fujiyama A."/>
            <person name="Arakawa K."/>
            <person name="Katayama T."/>
            <person name="Toyoda A."/>
            <person name="Kunieda T."/>
        </authorList>
    </citation>
    <scope>NUCLEOTIDE SEQUENCE [LARGE SCALE GENOMIC DNA]</scope>
    <source>
        <strain evidence="1 2">YOKOZUNA-1</strain>
    </source>
</reference>
<keyword evidence="2" id="KW-1185">Reference proteome</keyword>
<dbReference type="Proteomes" id="UP000186922">
    <property type="component" value="Unassembled WGS sequence"/>
</dbReference>